<feature type="non-terminal residue" evidence="12">
    <location>
        <position position="1"/>
    </location>
</feature>
<evidence type="ECO:0000256" key="7">
    <source>
        <dbReference type="ARBA" id="ARBA00022840"/>
    </source>
</evidence>
<keyword evidence="7" id="KW-0067">ATP-binding</keyword>
<organism evidence="12 13">
    <name type="scientific">Bradyrhizobium japonicum</name>
    <dbReference type="NCBI Taxonomy" id="375"/>
    <lineage>
        <taxon>Bacteria</taxon>
        <taxon>Pseudomonadati</taxon>
        <taxon>Pseudomonadota</taxon>
        <taxon>Alphaproteobacteria</taxon>
        <taxon>Hyphomicrobiales</taxon>
        <taxon>Nitrobacteraceae</taxon>
        <taxon>Bradyrhizobium</taxon>
    </lineage>
</organism>
<dbReference type="SUPFAM" id="SSF55785">
    <property type="entry name" value="PYP-like sensor domain (PAS domain)"/>
    <property type="match status" value="1"/>
</dbReference>
<dbReference type="GO" id="GO:0005524">
    <property type="term" value="F:ATP binding"/>
    <property type="evidence" value="ECO:0007669"/>
    <property type="project" value="UniProtKB-KW"/>
</dbReference>
<evidence type="ECO:0000256" key="2">
    <source>
        <dbReference type="ARBA" id="ARBA00012438"/>
    </source>
</evidence>
<dbReference type="PANTHER" id="PTHR43065:SF34">
    <property type="entry name" value="SPORULATION KINASE A"/>
    <property type="match status" value="1"/>
</dbReference>
<dbReference type="PRINTS" id="PR00344">
    <property type="entry name" value="BCTRLSENSOR"/>
</dbReference>
<dbReference type="Proteomes" id="UP000030377">
    <property type="component" value="Unassembled WGS sequence"/>
</dbReference>
<comment type="caution">
    <text evidence="12">The sequence shown here is derived from an EMBL/GenBank/DDBJ whole genome shotgun (WGS) entry which is preliminary data.</text>
</comment>
<dbReference type="Gene3D" id="1.10.287.130">
    <property type="match status" value="1"/>
</dbReference>
<dbReference type="InterPro" id="IPR013656">
    <property type="entry name" value="PAS_4"/>
</dbReference>
<dbReference type="InterPro" id="IPR004358">
    <property type="entry name" value="Sig_transdc_His_kin-like_C"/>
</dbReference>
<evidence type="ECO:0000259" key="11">
    <source>
        <dbReference type="PROSITE" id="PS50113"/>
    </source>
</evidence>
<dbReference type="SMART" id="SM00086">
    <property type="entry name" value="PAC"/>
    <property type="match status" value="1"/>
</dbReference>
<gene>
    <name evidence="12" type="ORF">MA20_48370</name>
</gene>
<dbReference type="PROSITE" id="PS50113">
    <property type="entry name" value="PAC"/>
    <property type="match status" value="2"/>
</dbReference>
<evidence type="ECO:0000256" key="6">
    <source>
        <dbReference type="ARBA" id="ARBA00022777"/>
    </source>
</evidence>
<dbReference type="SUPFAM" id="SSF47384">
    <property type="entry name" value="Homodimeric domain of signal transducing histidine kinase"/>
    <property type="match status" value="1"/>
</dbReference>
<evidence type="ECO:0000313" key="13">
    <source>
        <dbReference type="Proteomes" id="UP000030377"/>
    </source>
</evidence>
<evidence type="ECO:0000256" key="4">
    <source>
        <dbReference type="ARBA" id="ARBA00022679"/>
    </source>
</evidence>
<feature type="domain" description="PAC" evidence="11">
    <location>
        <begin position="1"/>
        <end position="34"/>
    </location>
</feature>
<keyword evidence="8" id="KW-0749">Sporulation</keyword>
<dbReference type="SMART" id="SM00091">
    <property type="entry name" value="PAS"/>
    <property type="match status" value="1"/>
</dbReference>
<proteinExistence type="predicted"/>
<feature type="domain" description="PAC" evidence="11">
    <location>
        <begin position="108"/>
        <end position="160"/>
    </location>
</feature>
<dbReference type="Pfam" id="PF02518">
    <property type="entry name" value="HATPase_c"/>
    <property type="match status" value="1"/>
</dbReference>
<dbReference type="FunFam" id="1.10.287.130:FF:000040">
    <property type="entry name" value="PAS domain-containing sensor histidine kinase"/>
    <property type="match status" value="1"/>
</dbReference>
<dbReference type="EC" id="2.7.13.3" evidence="2"/>
<keyword evidence="3" id="KW-0597">Phosphoprotein</keyword>
<dbReference type="Pfam" id="PF08448">
    <property type="entry name" value="PAS_4"/>
    <property type="match status" value="1"/>
</dbReference>
<protein>
    <recommendedName>
        <fullName evidence="2">histidine kinase</fullName>
        <ecNumber evidence="2">2.7.13.3</ecNumber>
    </recommendedName>
</protein>
<sequence>ASLKPIFRDNQVVEVIGSCVDITERKCIEEALRKSEENYRLIAENALDLIRVVDTEGRIKYASPSHQAILGVSPESLLGQPCFSLINPSEQEKARIQFREMVTSKKKLQKEFLYSAPNGSTLLFDVNGMPVLGETGDVEKVVVVARDITERRRTENLLRNSDKLSVIGELAAGIAHEIRNPLTALKGFIQFLHHKEENTQYLDVMLSEVERINAITSELLLLAKPQALDFKKHRLSALLHSVITLLEPQATLTNVQFQVRLEDEMLEIVCEEKQLKQVFINIIKNGIEAMPTGGLIMIEAKIMNQTDVLIRFIDQGQGISDELIPKLGEPFYSTKEKGTGLGLMVSYKIIKEHRGSISFHSVLNRGTTVDILLPLSAF</sequence>
<comment type="catalytic activity">
    <reaction evidence="1">
        <text>ATP + protein L-histidine = ADP + protein N-phospho-L-histidine.</text>
        <dbReference type="EC" id="2.7.13.3"/>
    </reaction>
</comment>
<dbReference type="PROSITE" id="PS50109">
    <property type="entry name" value="HIS_KIN"/>
    <property type="match status" value="1"/>
</dbReference>
<dbReference type="InterPro" id="IPR003661">
    <property type="entry name" value="HisK_dim/P_dom"/>
</dbReference>
<evidence type="ECO:0000256" key="8">
    <source>
        <dbReference type="ARBA" id="ARBA00022969"/>
    </source>
</evidence>
<dbReference type="InterPro" id="IPR000014">
    <property type="entry name" value="PAS"/>
</dbReference>
<keyword evidence="5" id="KW-0547">Nucleotide-binding</keyword>
<evidence type="ECO:0000256" key="5">
    <source>
        <dbReference type="ARBA" id="ARBA00022741"/>
    </source>
</evidence>
<evidence type="ECO:0000259" key="9">
    <source>
        <dbReference type="PROSITE" id="PS50109"/>
    </source>
</evidence>
<evidence type="ECO:0000256" key="3">
    <source>
        <dbReference type="ARBA" id="ARBA00022553"/>
    </source>
</evidence>
<dbReference type="InterPro" id="IPR001610">
    <property type="entry name" value="PAC"/>
</dbReference>
<reference evidence="12 13" key="1">
    <citation type="submission" date="2014-09" db="EMBL/GenBank/DDBJ databases">
        <title>Draft genome of Bradyrhizobium japonicum Is-34.</title>
        <authorList>
            <person name="Tsurumaru H."/>
            <person name="Yamakawa T."/>
            <person name="Hashimoto S."/>
            <person name="Okizaki K."/>
            <person name="Kanesaki Y."/>
            <person name="Yoshikawa H."/>
            <person name="Yajima S."/>
        </authorList>
    </citation>
    <scope>NUCLEOTIDE SEQUENCE [LARGE SCALE GENOMIC DNA]</scope>
    <source>
        <strain evidence="12 13">Is-34</strain>
    </source>
</reference>
<dbReference type="PANTHER" id="PTHR43065">
    <property type="entry name" value="SENSOR HISTIDINE KINASE"/>
    <property type="match status" value="1"/>
</dbReference>
<feature type="domain" description="PAS" evidence="10">
    <location>
        <begin position="35"/>
        <end position="105"/>
    </location>
</feature>
<dbReference type="CDD" id="cd00082">
    <property type="entry name" value="HisKA"/>
    <property type="match status" value="1"/>
</dbReference>
<evidence type="ECO:0000259" key="10">
    <source>
        <dbReference type="PROSITE" id="PS50112"/>
    </source>
</evidence>
<dbReference type="PROSITE" id="PS50112">
    <property type="entry name" value="PAS"/>
    <property type="match status" value="1"/>
</dbReference>
<keyword evidence="4" id="KW-0808">Transferase</keyword>
<dbReference type="InterPro" id="IPR035965">
    <property type="entry name" value="PAS-like_dom_sf"/>
</dbReference>
<dbReference type="InterPro" id="IPR036890">
    <property type="entry name" value="HATPase_C_sf"/>
</dbReference>
<dbReference type="SUPFAM" id="SSF55874">
    <property type="entry name" value="ATPase domain of HSP90 chaperone/DNA topoisomerase II/histidine kinase"/>
    <property type="match status" value="1"/>
</dbReference>
<dbReference type="SMART" id="SM00388">
    <property type="entry name" value="HisKA"/>
    <property type="match status" value="1"/>
</dbReference>
<dbReference type="SMART" id="SM00387">
    <property type="entry name" value="HATPase_c"/>
    <property type="match status" value="1"/>
</dbReference>
<feature type="domain" description="Histidine kinase" evidence="9">
    <location>
        <begin position="173"/>
        <end position="377"/>
    </location>
</feature>
<evidence type="ECO:0000256" key="1">
    <source>
        <dbReference type="ARBA" id="ARBA00000085"/>
    </source>
</evidence>
<dbReference type="EMBL" id="JRPN01000187">
    <property type="protein sequence ID" value="KGT72764.1"/>
    <property type="molecule type" value="Genomic_DNA"/>
</dbReference>
<name>A0A0A3XHM0_BRAJP</name>
<dbReference type="InterPro" id="IPR003594">
    <property type="entry name" value="HATPase_dom"/>
</dbReference>
<accession>A0A0A3XHM0</accession>
<dbReference type="Pfam" id="PF00512">
    <property type="entry name" value="HisKA"/>
    <property type="match status" value="1"/>
</dbReference>
<dbReference type="InterPro" id="IPR005467">
    <property type="entry name" value="His_kinase_dom"/>
</dbReference>
<dbReference type="GO" id="GO:0000155">
    <property type="term" value="F:phosphorelay sensor kinase activity"/>
    <property type="evidence" value="ECO:0007669"/>
    <property type="project" value="InterPro"/>
</dbReference>
<keyword evidence="6" id="KW-0418">Kinase</keyword>
<dbReference type="NCBIfam" id="TIGR00229">
    <property type="entry name" value="sensory_box"/>
    <property type="match status" value="1"/>
</dbReference>
<evidence type="ECO:0000313" key="12">
    <source>
        <dbReference type="EMBL" id="KGT72764.1"/>
    </source>
</evidence>
<dbReference type="CDD" id="cd00130">
    <property type="entry name" value="PAS"/>
    <property type="match status" value="1"/>
</dbReference>
<dbReference type="InterPro" id="IPR000700">
    <property type="entry name" value="PAS-assoc_C"/>
</dbReference>
<dbReference type="GO" id="GO:0030435">
    <property type="term" value="P:sporulation resulting in formation of a cellular spore"/>
    <property type="evidence" value="ECO:0007669"/>
    <property type="project" value="UniProtKB-KW"/>
</dbReference>
<dbReference type="Gene3D" id="3.30.565.10">
    <property type="entry name" value="Histidine kinase-like ATPase, C-terminal domain"/>
    <property type="match status" value="1"/>
</dbReference>
<dbReference type="InterPro" id="IPR036097">
    <property type="entry name" value="HisK_dim/P_sf"/>
</dbReference>
<dbReference type="Gene3D" id="3.30.450.20">
    <property type="entry name" value="PAS domain"/>
    <property type="match status" value="2"/>
</dbReference>
<dbReference type="AlphaFoldDB" id="A0A0A3XHM0"/>